<dbReference type="InterPro" id="IPR027417">
    <property type="entry name" value="P-loop_NTPase"/>
</dbReference>
<keyword evidence="3" id="KW-1185">Reference proteome</keyword>
<proteinExistence type="predicted"/>
<dbReference type="EMBL" id="CP154795">
    <property type="protein sequence ID" value="XAN06452.1"/>
    <property type="molecule type" value="Genomic_DNA"/>
</dbReference>
<reference evidence="2 3" key="1">
    <citation type="submission" date="2024-04" db="EMBL/GenBank/DDBJ databases">
        <title>Isolation of an actinomycete strain from pig manure.</title>
        <authorList>
            <person name="Gong T."/>
            <person name="Yu Z."/>
            <person name="An M."/>
            <person name="Wei C."/>
            <person name="Yang W."/>
            <person name="Liu L."/>
        </authorList>
    </citation>
    <scope>NUCLEOTIDE SEQUENCE [LARGE SCALE GENOMIC DNA]</scope>
    <source>
        <strain evidence="2 3">ZF39</strain>
    </source>
</reference>
<dbReference type="PANTHER" id="PTHR13696:SF52">
    <property type="entry name" value="PARA FAMILY PROTEIN CT_582"/>
    <property type="match status" value="1"/>
</dbReference>
<dbReference type="PANTHER" id="PTHR13696">
    <property type="entry name" value="P-LOOP CONTAINING NUCLEOSIDE TRIPHOSPHATE HYDROLASE"/>
    <property type="match status" value="1"/>
</dbReference>
<gene>
    <name evidence="2" type="ORF">AADG42_03710</name>
</gene>
<dbReference type="CDD" id="cd02042">
    <property type="entry name" value="ParAB_family"/>
    <property type="match status" value="1"/>
</dbReference>
<evidence type="ECO:0000313" key="2">
    <source>
        <dbReference type="EMBL" id="XAN06452.1"/>
    </source>
</evidence>
<evidence type="ECO:0000313" key="3">
    <source>
        <dbReference type="Proteomes" id="UP001442841"/>
    </source>
</evidence>
<dbReference type="SUPFAM" id="SSF52540">
    <property type="entry name" value="P-loop containing nucleoside triphosphate hydrolases"/>
    <property type="match status" value="1"/>
</dbReference>
<sequence length="298" mass="33003">MTRVVSIVNMKGGVAKTTTTIMLAEFLAGELGKRVLLLDVDPQISLTIALVGEEKWMQAHQAGRTMSTLFAEEIDDPAERTWDAPKSILRNASNVRAVTEVDLLPSSPNVLRMQGQLTAMAMASRGSRDPDTILRDGLQPVVDDYDYVLIDCPPSMDGLTMNALRMSEAYLIPTVPDVLSTYGIPMIQEYVKEFAEDAEFDAPHELGLVLTKFQRNSKVHWTTIQKLNSNPSLPELLEPWVPQSNDIAAAAEFKEYSTLTVKYGQTHVRTLSGLARTFHDRVESLPEPDGLEGDRADD</sequence>
<name>A0ABZ3FNL3_9ACTN</name>
<protein>
    <submittedName>
        <fullName evidence="2">ParA family protein</fullName>
    </submittedName>
</protein>
<accession>A0ABZ3FNL3</accession>
<dbReference type="RefSeq" id="WP_425307881.1">
    <property type="nucleotide sequence ID" value="NZ_CP154795.1"/>
</dbReference>
<evidence type="ECO:0000259" key="1">
    <source>
        <dbReference type="Pfam" id="PF13614"/>
    </source>
</evidence>
<dbReference type="InterPro" id="IPR050678">
    <property type="entry name" value="DNA_Partitioning_ATPase"/>
</dbReference>
<dbReference type="Pfam" id="PF13614">
    <property type="entry name" value="AAA_31"/>
    <property type="match status" value="1"/>
</dbReference>
<dbReference type="Proteomes" id="UP001442841">
    <property type="component" value="Chromosome"/>
</dbReference>
<dbReference type="InterPro" id="IPR025669">
    <property type="entry name" value="AAA_dom"/>
</dbReference>
<organism evidence="2 3">
    <name type="scientific">Ammonicoccus fulvus</name>
    <dbReference type="NCBI Taxonomy" id="3138240"/>
    <lineage>
        <taxon>Bacteria</taxon>
        <taxon>Bacillati</taxon>
        <taxon>Actinomycetota</taxon>
        <taxon>Actinomycetes</taxon>
        <taxon>Propionibacteriales</taxon>
        <taxon>Propionibacteriaceae</taxon>
        <taxon>Ammonicoccus</taxon>
    </lineage>
</organism>
<feature type="domain" description="AAA" evidence="1">
    <location>
        <begin position="3"/>
        <end position="197"/>
    </location>
</feature>
<dbReference type="Gene3D" id="3.40.50.300">
    <property type="entry name" value="P-loop containing nucleotide triphosphate hydrolases"/>
    <property type="match status" value="1"/>
</dbReference>